<gene>
    <name evidence="2" type="ORF">SUTH_01318</name>
</gene>
<evidence type="ECO:0000256" key="1">
    <source>
        <dbReference type="SAM" id="MobiDB-lite"/>
    </source>
</evidence>
<dbReference type="RefSeq" id="WP_041098033.1">
    <property type="nucleotide sequence ID" value="NZ_AP012547.1"/>
</dbReference>
<evidence type="ECO:0000313" key="3">
    <source>
        <dbReference type="Proteomes" id="UP000031637"/>
    </source>
</evidence>
<dbReference type="AlphaFoldDB" id="W0SH90"/>
<dbReference type="Proteomes" id="UP000031637">
    <property type="component" value="Chromosome"/>
</dbReference>
<feature type="compositionally biased region" description="Polar residues" evidence="1">
    <location>
        <begin position="1"/>
        <end position="12"/>
    </location>
</feature>
<keyword evidence="3" id="KW-1185">Reference proteome</keyword>
<dbReference type="KEGG" id="shd:SUTH_01318"/>
<dbReference type="EMBL" id="AP012547">
    <property type="protein sequence ID" value="BAO29118.1"/>
    <property type="molecule type" value="Genomic_DNA"/>
</dbReference>
<organism evidence="2 3">
    <name type="scientific">Sulfuritalea hydrogenivorans sk43H</name>
    <dbReference type="NCBI Taxonomy" id="1223802"/>
    <lineage>
        <taxon>Bacteria</taxon>
        <taxon>Pseudomonadati</taxon>
        <taxon>Pseudomonadota</taxon>
        <taxon>Betaproteobacteria</taxon>
        <taxon>Nitrosomonadales</taxon>
        <taxon>Sterolibacteriaceae</taxon>
        <taxon>Sulfuritalea</taxon>
    </lineage>
</organism>
<reference evidence="2 3" key="1">
    <citation type="journal article" date="2014" name="Syst. Appl. Microbiol.">
        <title>Complete genomes of freshwater sulfur oxidizers Sulfuricella denitrificans skB26 and Sulfuritalea hydrogenivorans sk43H: genetic insights into the sulfur oxidation pathway of betaproteobacteria.</title>
        <authorList>
            <person name="Watanabe T."/>
            <person name="Kojima H."/>
            <person name="Fukui M."/>
        </authorList>
    </citation>
    <scope>NUCLEOTIDE SEQUENCE [LARGE SCALE GENOMIC DNA]</scope>
    <source>
        <strain evidence="2">DSM22779</strain>
    </source>
</reference>
<dbReference type="HOGENOM" id="CLU_2848218_0_0_4"/>
<proteinExistence type="predicted"/>
<name>W0SH90_9PROT</name>
<feature type="compositionally biased region" description="Basic and acidic residues" evidence="1">
    <location>
        <begin position="17"/>
        <end position="31"/>
    </location>
</feature>
<evidence type="ECO:0000313" key="2">
    <source>
        <dbReference type="EMBL" id="BAO29118.1"/>
    </source>
</evidence>
<protein>
    <submittedName>
        <fullName evidence="2">Uncharacterized protein</fullName>
    </submittedName>
</protein>
<sequence>MTIDTVQPTLSVQAVHPRQDAKEQSGRESRRNGKSGQPEEERQDQEQTFLNVMGQVTGKTINITA</sequence>
<feature type="region of interest" description="Disordered" evidence="1">
    <location>
        <begin position="1"/>
        <end position="46"/>
    </location>
</feature>
<accession>W0SH90</accession>